<dbReference type="Proteomes" id="UP000249610">
    <property type="component" value="Unassembled WGS sequence"/>
</dbReference>
<dbReference type="EMBL" id="QLLK01000003">
    <property type="protein sequence ID" value="RAI92284.1"/>
    <property type="molecule type" value="Genomic_DNA"/>
</dbReference>
<evidence type="ECO:0000313" key="2">
    <source>
        <dbReference type="Proteomes" id="UP000249610"/>
    </source>
</evidence>
<sequence>MFIILRANKFNSSHIMVKMLPLLFLVLLGCNIIPPEPSDYTVEEVSVIGGPDQNLQDSVGLLLVVRGLPPTNKWDMIWEVNGQVVFTEEVSGKAGRISSIQKFKGSQPGEYIFKGCILSKTMKVCDDVTFFLR</sequence>
<dbReference type="RefSeq" id="WP_111610904.1">
    <property type="nucleotide sequence ID" value="NZ_CP187512.1"/>
</dbReference>
<dbReference type="OrthoDB" id="825072at2"/>
<gene>
    <name evidence="1" type="ORF">LV83_01514</name>
</gene>
<comment type="caution">
    <text evidence="1">The sequence shown here is derived from an EMBL/GenBank/DDBJ whole genome shotgun (WGS) entry which is preliminary data.</text>
</comment>
<dbReference type="AlphaFoldDB" id="A0A327PLX2"/>
<accession>A0A327PLX2</accession>
<reference evidence="1 2" key="1">
    <citation type="submission" date="2018-06" db="EMBL/GenBank/DDBJ databases">
        <title>Genomic Encyclopedia of Archaeal and Bacterial Type Strains, Phase II (KMG-II): from individual species to whole genera.</title>
        <authorList>
            <person name="Goeker M."/>
        </authorList>
    </citation>
    <scope>NUCLEOTIDE SEQUENCE [LARGE SCALE GENOMIC DNA]</scope>
    <source>
        <strain evidence="1 2">DSM 23446</strain>
    </source>
</reference>
<organism evidence="1 2">
    <name type="scientific">Algoriphagus yeomjeoni</name>
    <dbReference type="NCBI Taxonomy" id="291403"/>
    <lineage>
        <taxon>Bacteria</taxon>
        <taxon>Pseudomonadati</taxon>
        <taxon>Bacteroidota</taxon>
        <taxon>Cytophagia</taxon>
        <taxon>Cytophagales</taxon>
        <taxon>Cyclobacteriaceae</taxon>
        <taxon>Algoriphagus</taxon>
    </lineage>
</organism>
<keyword evidence="2" id="KW-1185">Reference proteome</keyword>
<name>A0A327PLX2_9BACT</name>
<proteinExistence type="predicted"/>
<dbReference type="PROSITE" id="PS51257">
    <property type="entry name" value="PROKAR_LIPOPROTEIN"/>
    <property type="match status" value="1"/>
</dbReference>
<evidence type="ECO:0008006" key="3">
    <source>
        <dbReference type="Google" id="ProtNLM"/>
    </source>
</evidence>
<evidence type="ECO:0000313" key="1">
    <source>
        <dbReference type="EMBL" id="RAI92284.1"/>
    </source>
</evidence>
<protein>
    <recommendedName>
        <fullName evidence="3">Lipoprotein</fullName>
    </recommendedName>
</protein>